<evidence type="ECO:0000256" key="4">
    <source>
        <dbReference type="RuleBase" id="RU003719"/>
    </source>
</evidence>
<comment type="caution">
    <text evidence="7">The sequence shown here is derived from an EMBL/GenBank/DDBJ whole genome shotgun (WGS) entry which is preliminary data.</text>
</comment>
<reference evidence="7 8" key="1">
    <citation type="submission" date="2017-01" db="EMBL/GenBank/DDBJ databases">
        <title>Genome Sequencing of a Marine Spirillum, Oceanospirillum multiglobuliferum ATCC 33336, from Japan.</title>
        <authorList>
            <person name="Carney J.G."/>
            <person name="Trachtenberg A.M."/>
            <person name="Rheaume B.A."/>
            <person name="Linnane J.D."/>
            <person name="Pitts N.L."/>
            <person name="Mykles D.L."/>
            <person name="Maclea K.S."/>
        </authorList>
    </citation>
    <scope>NUCLEOTIDE SEQUENCE [LARGE SCALE GENOMIC DNA]</scope>
    <source>
        <strain evidence="7 8">ATCC 33336</strain>
    </source>
</reference>
<evidence type="ECO:0000256" key="1">
    <source>
        <dbReference type="ARBA" id="ARBA00005854"/>
    </source>
</evidence>
<keyword evidence="3" id="KW-0520">NAD</keyword>
<dbReference type="InterPro" id="IPR029753">
    <property type="entry name" value="D-isomer_DH_CS"/>
</dbReference>
<dbReference type="PANTHER" id="PTHR43761">
    <property type="entry name" value="D-ISOMER SPECIFIC 2-HYDROXYACID DEHYDROGENASE FAMILY PROTEIN (AFU_ORTHOLOGUE AFUA_1G13630)"/>
    <property type="match status" value="1"/>
</dbReference>
<protein>
    <submittedName>
        <fullName evidence="7">Glycerate dehydrogenase</fullName>
    </submittedName>
</protein>
<comment type="similarity">
    <text evidence="1 4">Belongs to the D-isomer specific 2-hydroxyacid dehydrogenase family.</text>
</comment>
<dbReference type="PROSITE" id="PS00671">
    <property type="entry name" value="D_2_HYDROXYACID_DH_3"/>
    <property type="match status" value="1"/>
</dbReference>
<dbReference type="OrthoDB" id="9805416at2"/>
<keyword evidence="2 4" id="KW-0560">Oxidoreductase</keyword>
<feature type="domain" description="D-isomer specific 2-hydroxyacid dehydrogenase catalytic" evidence="5">
    <location>
        <begin position="25"/>
        <end position="315"/>
    </location>
</feature>
<feature type="domain" description="D-isomer specific 2-hydroxyacid dehydrogenase NAD-binding" evidence="6">
    <location>
        <begin position="109"/>
        <end position="292"/>
    </location>
</feature>
<name>A0A1T4N381_9GAMM</name>
<evidence type="ECO:0000313" key="8">
    <source>
        <dbReference type="Proteomes" id="UP000191418"/>
    </source>
</evidence>
<evidence type="ECO:0000259" key="5">
    <source>
        <dbReference type="Pfam" id="PF00389"/>
    </source>
</evidence>
<dbReference type="Pfam" id="PF00389">
    <property type="entry name" value="2-Hacid_dh"/>
    <property type="match status" value="1"/>
</dbReference>
<evidence type="ECO:0000256" key="3">
    <source>
        <dbReference type="ARBA" id="ARBA00023027"/>
    </source>
</evidence>
<dbReference type="PROSITE" id="PS00670">
    <property type="entry name" value="D_2_HYDROXYACID_DH_2"/>
    <property type="match status" value="1"/>
</dbReference>
<evidence type="ECO:0000256" key="2">
    <source>
        <dbReference type="ARBA" id="ARBA00023002"/>
    </source>
</evidence>
<dbReference type="Proteomes" id="UP000191418">
    <property type="component" value="Unassembled WGS sequence"/>
</dbReference>
<dbReference type="InterPro" id="IPR036291">
    <property type="entry name" value="NAD(P)-bd_dom_sf"/>
</dbReference>
<dbReference type="AlphaFoldDB" id="A0A1T4N381"/>
<proteinExistence type="inferred from homology"/>
<sequence>MLLKGVLLDALSLGDNIDFSGIKNALDQFECYEHTSAEQRLARIQDADIVFSNKVILDRALLEQCPKLKLIVVLATGTNNIDLAYAAERNIPVKNAVAYGTNSVAQHSLMLMLMLATQQVRYQKSLDADQWQKSPYFCLMTHSVMELAGKHLVIVGAGALGKKVAQLAEAFDMQVTFSARPNSSHTENVDSRPSLDELLPHADFLSLHCPLTADTDNLINAERLAKAKPGLMLVNCARGGIVNEADALAALHTGQLGGLATDVLTTEPPINGNLLLSARTEDLNLIVTPHNAWISQAARQNIVNQAAESVLAYKKLDSTL</sequence>
<dbReference type="STRING" id="64969.SAMN02745127_00976"/>
<keyword evidence="8" id="KW-1185">Reference proteome</keyword>
<dbReference type="PANTHER" id="PTHR43761:SF1">
    <property type="entry name" value="D-ISOMER SPECIFIC 2-HYDROXYACID DEHYDROGENASE CATALYTIC DOMAIN-CONTAINING PROTEIN-RELATED"/>
    <property type="match status" value="1"/>
</dbReference>
<dbReference type="GO" id="GO:0016616">
    <property type="term" value="F:oxidoreductase activity, acting on the CH-OH group of donors, NAD or NADP as acceptor"/>
    <property type="evidence" value="ECO:0007669"/>
    <property type="project" value="InterPro"/>
</dbReference>
<evidence type="ECO:0000259" key="6">
    <source>
        <dbReference type="Pfam" id="PF02826"/>
    </source>
</evidence>
<dbReference type="GO" id="GO:0051287">
    <property type="term" value="F:NAD binding"/>
    <property type="evidence" value="ECO:0007669"/>
    <property type="project" value="InterPro"/>
</dbReference>
<evidence type="ECO:0000313" key="7">
    <source>
        <dbReference type="EMBL" id="OPX55814.1"/>
    </source>
</evidence>
<dbReference type="SUPFAM" id="SSF51735">
    <property type="entry name" value="NAD(P)-binding Rossmann-fold domains"/>
    <property type="match status" value="1"/>
</dbReference>
<dbReference type="EMBL" id="MTSM01000006">
    <property type="protein sequence ID" value="OPX55814.1"/>
    <property type="molecule type" value="Genomic_DNA"/>
</dbReference>
<dbReference type="CDD" id="cd12162">
    <property type="entry name" value="2-Hacid_dh_4"/>
    <property type="match status" value="1"/>
</dbReference>
<dbReference type="InterPro" id="IPR050418">
    <property type="entry name" value="D-iso_2-hydroxyacid_DH_PdxB"/>
</dbReference>
<dbReference type="RefSeq" id="WP_078744605.1">
    <property type="nucleotide sequence ID" value="NZ_FUXG01000005.1"/>
</dbReference>
<dbReference type="Pfam" id="PF02826">
    <property type="entry name" value="2-Hacid_dh_C"/>
    <property type="match status" value="1"/>
</dbReference>
<dbReference type="Gene3D" id="3.40.50.720">
    <property type="entry name" value="NAD(P)-binding Rossmann-like Domain"/>
    <property type="match status" value="2"/>
</dbReference>
<dbReference type="InterPro" id="IPR006140">
    <property type="entry name" value="D-isomer_DH_NAD-bd"/>
</dbReference>
<dbReference type="SUPFAM" id="SSF52283">
    <property type="entry name" value="Formate/glycerate dehydrogenase catalytic domain-like"/>
    <property type="match status" value="1"/>
</dbReference>
<gene>
    <name evidence="7" type="ORF">BTE48_06325</name>
</gene>
<organism evidence="7 8">
    <name type="scientific">Oceanospirillum multiglobuliferum</name>
    <dbReference type="NCBI Taxonomy" id="64969"/>
    <lineage>
        <taxon>Bacteria</taxon>
        <taxon>Pseudomonadati</taxon>
        <taxon>Pseudomonadota</taxon>
        <taxon>Gammaproteobacteria</taxon>
        <taxon>Oceanospirillales</taxon>
        <taxon>Oceanospirillaceae</taxon>
        <taxon>Oceanospirillum</taxon>
    </lineage>
</organism>
<dbReference type="InterPro" id="IPR006139">
    <property type="entry name" value="D-isomer_2_OHA_DH_cat_dom"/>
</dbReference>
<accession>A0A1T4N381</accession>